<dbReference type="InterPro" id="IPR029043">
    <property type="entry name" value="GcvT/YgfZ_C"/>
</dbReference>
<dbReference type="EMBL" id="JADKGY010000032">
    <property type="protein sequence ID" value="MBK9984956.1"/>
    <property type="molecule type" value="Genomic_DNA"/>
</dbReference>
<evidence type="ECO:0000256" key="6">
    <source>
        <dbReference type="ARBA" id="ARBA00047665"/>
    </source>
</evidence>
<dbReference type="Gene3D" id="2.40.30.110">
    <property type="entry name" value="Aminomethyltransferase beta-barrel domains"/>
    <property type="match status" value="1"/>
</dbReference>
<evidence type="ECO:0000256" key="5">
    <source>
        <dbReference type="ARBA" id="ARBA00031395"/>
    </source>
</evidence>
<evidence type="ECO:0000256" key="8">
    <source>
        <dbReference type="PIRSR" id="PIRSR006487-1"/>
    </source>
</evidence>
<dbReference type="PANTHER" id="PTHR43757:SF2">
    <property type="entry name" value="AMINOMETHYLTRANSFERASE, MITOCHONDRIAL"/>
    <property type="match status" value="1"/>
</dbReference>
<dbReference type="GO" id="GO:0005960">
    <property type="term" value="C:glycine cleavage complex"/>
    <property type="evidence" value="ECO:0007669"/>
    <property type="project" value="InterPro"/>
</dbReference>
<dbReference type="AlphaFoldDB" id="A0A9D7XSE6"/>
<dbReference type="Pfam" id="PF08669">
    <property type="entry name" value="GCV_T_C"/>
    <property type="match status" value="1"/>
</dbReference>
<evidence type="ECO:0000259" key="9">
    <source>
        <dbReference type="Pfam" id="PF01571"/>
    </source>
</evidence>
<dbReference type="InterPro" id="IPR027266">
    <property type="entry name" value="TrmE/GcvT-like"/>
</dbReference>
<evidence type="ECO:0000313" key="12">
    <source>
        <dbReference type="Proteomes" id="UP000808337"/>
    </source>
</evidence>
<feature type="domain" description="GCVT N-terminal" evidence="9">
    <location>
        <begin position="7"/>
        <end position="270"/>
    </location>
</feature>
<reference evidence="11 12" key="1">
    <citation type="submission" date="2020-10" db="EMBL/GenBank/DDBJ databases">
        <title>Connecting structure to function with the recovery of over 1000 high-quality activated sludge metagenome-assembled genomes encoding full-length rRNA genes using long-read sequencing.</title>
        <authorList>
            <person name="Singleton C.M."/>
            <person name="Petriglieri F."/>
            <person name="Kristensen J.M."/>
            <person name="Kirkegaard R.H."/>
            <person name="Michaelsen T.Y."/>
            <person name="Andersen M.H."/>
            <person name="Karst S.M."/>
            <person name="Dueholm M.S."/>
            <person name="Nielsen P.H."/>
            <person name="Albertsen M."/>
        </authorList>
    </citation>
    <scope>NUCLEOTIDE SEQUENCE [LARGE SCALE GENOMIC DNA]</scope>
    <source>
        <strain evidence="11">Ribe_18-Q3-R11-54_MAXAC.273</strain>
    </source>
</reference>
<dbReference type="NCBIfam" id="TIGR00528">
    <property type="entry name" value="gcvT"/>
    <property type="match status" value="1"/>
</dbReference>
<dbReference type="Gene3D" id="3.30.1360.120">
    <property type="entry name" value="Probable tRNA modification gtpase trme, domain 1"/>
    <property type="match status" value="1"/>
</dbReference>
<proteinExistence type="inferred from homology"/>
<dbReference type="PANTHER" id="PTHR43757">
    <property type="entry name" value="AMINOMETHYLTRANSFERASE"/>
    <property type="match status" value="1"/>
</dbReference>
<dbReference type="GO" id="GO:0004047">
    <property type="term" value="F:aminomethyltransferase activity"/>
    <property type="evidence" value="ECO:0007669"/>
    <property type="project" value="UniProtKB-UniRule"/>
</dbReference>
<dbReference type="InterPro" id="IPR006223">
    <property type="entry name" value="GcvT"/>
</dbReference>
<feature type="domain" description="Aminomethyltransferase C-terminal" evidence="10">
    <location>
        <begin position="290"/>
        <end position="369"/>
    </location>
</feature>
<dbReference type="EC" id="2.1.2.10" evidence="2 7"/>
<dbReference type="GO" id="GO:0019464">
    <property type="term" value="P:glycine decarboxylation via glycine cleavage system"/>
    <property type="evidence" value="ECO:0007669"/>
    <property type="project" value="UniProtKB-UniRule"/>
</dbReference>
<dbReference type="FunFam" id="3.30.70.1400:FF:000001">
    <property type="entry name" value="Aminomethyltransferase"/>
    <property type="match status" value="1"/>
</dbReference>
<dbReference type="InterPro" id="IPR006222">
    <property type="entry name" value="GCVT_N"/>
</dbReference>
<sequence length="370" mass="40132">MKSTPLESRHIALGAKMTEFAGYNMPVLYTNIQEEHQSVRERIGVFDVSHMGEFIVKGKQALDLVQRISSNDASILAIGQAQYSSLPNETGGIVDDMLVYRLPEEMSEPGDQAFMLVVNASNIQKDWDHIQQYAKDFDTRMIDISDQTGLIAVQGPLALAALQPLTDVDLKKIPYYSFAKGVFAGIDNVLISATGYTGSGGFELYVDSQHLPALWDTVMAIKSPVQPMPAGLGARDTLRLEMGFCLYGNDIDDTTSVIEAGLGWITKLKKASPFPSKEIFSEQKKNGVKKKLVGFVVDDRRVPRHGYPICDTDGNEIGVVTSGTLSPTLQVPIGMAYVPADLATPGSTFGVKAGAKILAAKVVSLPFVKI</sequence>
<comment type="caution">
    <text evidence="11">The sequence shown here is derived from an EMBL/GenBank/DDBJ whole genome shotgun (WGS) entry which is preliminary data.</text>
</comment>
<evidence type="ECO:0000313" key="11">
    <source>
        <dbReference type="EMBL" id="MBK9984956.1"/>
    </source>
</evidence>
<dbReference type="PIRSF" id="PIRSF006487">
    <property type="entry name" value="GcvT"/>
    <property type="match status" value="1"/>
</dbReference>
<evidence type="ECO:0000256" key="7">
    <source>
        <dbReference type="HAMAP-Rule" id="MF_00259"/>
    </source>
</evidence>
<dbReference type="Gene3D" id="3.30.70.1400">
    <property type="entry name" value="Aminomethyltransferase beta-barrel domains"/>
    <property type="match status" value="1"/>
</dbReference>
<dbReference type="HAMAP" id="MF_00259">
    <property type="entry name" value="GcvT"/>
    <property type="match status" value="1"/>
</dbReference>
<gene>
    <name evidence="7 11" type="primary">gcvT</name>
    <name evidence="11" type="ORF">IPP15_21765</name>
</gene>
<dbReference type="NCBIfam" id="NF001567">
    <property type="entry name" value="PRK00389.1"/>
    <property type="match status" value="1"/>
</dbReference>
<evidence type="ECO:0000256" key="1">
    <source>
        <dbReference type="ARBA" id="ARBA00008609"/>
    </source>
</evidence>
<evidence type="ECO:0000256" key="2">
    <source>
        <dbReference type="ARBA" id="ARBA00012616"/>
    </source>
</evidence>
<dbReference type="SUPFAM" id="SSF103025">
    <property type="entry name" value="Folate-binding domain"/>
    <property type="match status" value="1"/>
</dbReference>
<dbReference type="FunFam" id="2.40.30.110:FF:000003">
    <property type="entry name" value="Aminomethyltransferase"/>
    <property type="match status" value="1"/>
</dbReference>
<name>A0A9D7XSE6_9BACT</name>
<keyword evidence="4 7" id="KW-0808">Transferase</keyword>
<accession>A0A9D7XSE6</accession>
<dbReference type="InterPro" id="IPR022903">
    <property type="entry name" value="GcvT_bac"/>
</dbReference>
<dbReference type="InterPro" id="IPR028896">
    <property type="entry name" value="GcvT/YgfZ/DmdA"/>
</dbReference>
<dbReference type="GO" id="GO:0005829">
    <property type="term" value="C:cytosol"/>
    <property type="evidence" value="ECO:0007669"/>
    <property type="project" value="TreeGrafter"/>
</dbReference>
<feature type="binding site" evidence="8">
    <location>
        <position position="203"/>
    </location>
    <ligand>
        <name>substrate</name>
    </ligand>
</feature>
<evidence type="ECO:0000256" key="4">
    <source>
        <dbReference type="ARBA" id="ARBA00022679"/>
    </source>
</evidence>
<comment type="function">
    <text evidence="7">The glycine cleavage system catalyzes the degradation of glycine.</text>
</comment>
<dbReference type="SUPFAM" id="SSF101790">
    <property type="entry name" value="Aminomethyltransferase beta-barrel domain"/>
    <property type="match status" value="1"/>
</dbReference>
<dbReference type="Gene3D" id="4.10.1250.10">
    <property type="entry name" value="Aminomethyltransferase fragment"/>
    <property type="match status" value="1"/>
</dbReference>
<comment type="catalytic activity">
    <reaction evidence="6 7">
        <text>N(6)-[(R)-S(8)-aminomethyldihydrolipoyl]-L-lysyl-[protein] + (6S)-5,6,7,8-tetrahydrofolate = N(6)-[(R)-dihydrolipoyl]-L-lysyl-[protein] + (6R)-5,10-methylene-5,6,7,8-tetrahydrofolate + NH4(+)</text>
        <dbReference type="Rhea" id="RHEA:16945"/>
        <dbReference type="Rhea" id="RHEA-COMP:10475"/>
        <dbReference type="Rhea" id="RHEA-COMP:10492"/>
        <dbReference type="ChEBI" id="CHEBI:15636"/>
        <dbReference type="ChEBI" id="CHEBI:28938"/>
        <dbReference type="ChEBI" id="CHEBI:57453"/>
        <dbReference type="ChEBI" id="CHEBI:83100"/>
        <dbReference type="ChEBI" id="CHEBI:83143"/>
        <dbReference type="EC" id="2.1.2.10"/>
    </reaction>
</comment>
<evidence type="ECO:0000256" key="3">
    <source>
        <dbReference type="ARBA" id="ARBA00022576"/>
    </source>
</evidence>
<organism evidence="11 12">
    <name type="scientific">Candidatus Opimibacter skivensis</name>
    <dbReference type="NCBI Taxonomy" id="2982028"/>
    <lineage>
        <taxon>Bacteria</taxon>
        <taxon>Pseudomonadati</taxon>
        <taxon>Bacteroidota</taxon>
        <taxon>Saprospiria</taxon>
        <taxon>Saprospirales</taxon>
        <taxon>Saprospiraceae</taxon>
        <taxon>Candidatus Opimibacter</taxon>
    </lineage>
</organism>
<dbReference type="Proteomes" id="UP000808337">
    <property type="component" value="Unassembled WGS sequence"/>
</dbReference>
<dbReference type="Pfam" id="PF01571">
    <property type="entry name" value="GCV_T"/>
    <property type="match status" value="1"/>
</dbReference>
<keyword evidence="3 7" id="KW-0032">Aminotransferase</keyword>
<evidence type="ECO:0000259" key="10">
    <source>
        <dbReference type="Pfam" id="PF08669"/>
    </source>
</evidence>
<dbReference type="InterPro" id="IPR013977">
    <property type="entry name" value="GcvT_C"/>
</dbReference>
<comment type="similarity">
    <text evidence="1 7">Belongs to the GcvT family.</text>
</comment>
<dbReference type="GO" id="GO:0008483">
    <property type="term" value="F:transaminase activity"/>
    <property type="evidence" value="ECO:0007669"/>
    <property type="project" value="UniProtKB-KW"/>
</dbReference>
<protein>
    <recommendedName>
        <fullName evidence="2 7">Aminomethyltransferase</fullName>
        <ecNumber evidence="2 7">2.1.2.10</ecNumber>
    </recommendedName>
    <alternativeName>
        <fullName evidence="5 7">Glycine cleavage system T protein</fullName>
    </alternativeName>
</protein>
<comment type="subunit">
    <text evidence="7">The glycine cleavage system is composed of four proteins: P, T, L and H.</text>
</comment>